<evidence type="ECO:0000256" key="3">
    <source>
        <dbReference type="ARBA" id="ARBA00022729"/>
    </source>
</evidence>
<keyword evidence="5 8" id="KW-1015">Disulfide bond</keyword>
<evidence type="ECO:0000256" key="5">
    <source>
        <dbReference type="ARBA" id="ARBA00023157"/>
    </source>
</evidence>
<organism evidence="12 13">
    <name type="scientific">Popillia japonica</name>
    <name type="common">Japanese beetle</name>
    <dbReference type="NCBI Taxonomy" id="7064"/>
    <lineage>
        <taxon>Eukaryota</taxon>
        <taxon>Metazoa</taxon>
        <taxon>Ecdysozoa</taxon>
        <taxon>Arthropoda</taxon>
        <taxon>Hexapoda</taxon>
        <taxon>Insecta</taxon>
        <taxon>Pterygota</taxon>
        <taxon>Neoptera</taxon>
        <taxon>Endopterygota</taxon>
        <taxon>Coleoptera</taxon>
        <taxon>Polyphaga</taxon>
        <taxon>Scarabaeiformia</taxon>
        <taxon>Scarabaeidae</taxon>
        <taxon>Rutelinae</taxon>
        <taxon>Popillia</taxon>
    </lineage>
</organism>
<dbReference type="InterPro" id="IPR015510">
    <property type="entry name" value="PGRP"/>
</dbReference>
<dbReference type="AlphaFoldDB" id="A0AAW1LTX0"/>
<evidence type="ECO:0000256" key="1">
    <source>
        <dbReference type="ARBA" id="ARBA00007553"/>
    </source>
</evidence>
<feature type="disulfide bond" evidence="8">
    <location>
        <begin position="59"/>
        <end position="65"/>
    </location>
</feature>
<dbReference type="InterPro" id="IPR002502">
    <property type="entry name" value="Amidase_domain"/>
</dbReference>
<dbReference type="SUPFAM" id="SSF55846">
    <property type="entry name" value="N-acetylmuramoyl-L-alanine amidase-like"/>
    <property type="match status" value="1"/>
</dbReference>
<feature type="chain" id="PRO_5043777394" description="Peptidoglycan-recognition protein" evidence="9">
    <location>
        <begin position="22"/>
        <end position="188"/>
    </location>
</feature>
<evidence type="ECO:0000256" key="6">
    <source>
        <dbReference type="ARBA" id="ARBA00057187"/>
    </source>
</evidence>
<evidence type="ECO:0000256" key="2">
    <source>
        <dbReference type="ARBA" id="ARBA00022588"/>
    </source>
</evidence>
<feature type="domain" description="N-acetylmuramoyl-L-alanine amidase" evidence="10">
    <location>
        <begin position="34"/>
        <end position="171"/>
    </location>
</feature>
<dbReference type="CDD" id="cd06583">
    <property type="entry name" value="PGRP"/>
    <property type="match status" value="1"/>
</dbReference>
<proteinExistence type="inferred from homology"/>
<dbReference type="PANTHER" id="PTHR11022:SF75">
    <property type="entry name" value="PEPTIDOGLYCAN-RECOGNITION PROTEIN SB1-RELATED"/>
    <property type="match status" value="1"/>
</dbReference>
<keyword evidence="3 9" id="KW-0732">Signal</keyword>
<dbReference type="Pfam" id="PF01510">
    <property type="entry name" value="Amidase_2"/>
    <property type="match status" value="1"/>
</dbReference>
<dbReference type="InterPro" id="IPR036505">
    <property type="entry name" value="Amidase/PGRP_sf"/>
</dbReference>
<evidence type="ECO:0000259" key="10">
    <source>
        <dbReference type="SMART" id="SM00644"/>
    </source>
</evidence>
<sequence length="188" mass="20047">MAYKFLLSILFVALASHIAESCPNIITRAQWGARPANTAALVTNPPTHVVIHHSATAGCTTQAACMNLVRSFQNFHMDTNGWADIGYNFLIGGDGQIYEGRGWGRTGAHAPSFNNRSIGVCLIGTWTSALPPAAAINAAHALINCGVATNRIRSDYALMGHRQAVATACPGNALFNAIQSWPRFSNNP</sequence>
<dbReference type="GO" id="GO:0008745">
    <property type="term" value="F:N-acetylmuramoyl-L-alanine amidase activity"/>
    <property type="evidence" value="ECO:0007669"/>
    <property type="project" value="InterPro"/>
</dbReference>
<dbReference type="FunFam" id="3.40.80.10:FF:000001">
    <property type="entry name" value="Peptidoglycan recognition protein 1"/>
    <property type="match status" value="1"/>
</dbReference>
<accession>A0AAW1LTX0</accession>
<evidence type="ECO:0000313" key="12">
    <source>
        <dbReference type="EMBL" id="KAK9738628.1"/>
    </source>
</evidence>
<keyword evidence="2 7" id="KW-0399">Innate immunity</keyword>
<comment type="similarity">
    <text evidence="1 7">Belongs to the N-acetylmuramoyl-L-alanine amidase 2 family.</text>
</comment>
<dbReference type="InterPro" id="IPR017331">
    <property type="entry name" value="Peptidoglycan_recognition"/>
</dbReference>
<dbReference type="EMBL" id="JASPKY010000084">
    <property type="protein sequence ID" value="KAK9738628.1"/>
    <property type="molecule type" value="Genomic_DNA"/>
</dbReference>
<dbReference type="SMART" id="SM00701">
    <property type="entry name" value="PGRP"/>
    <property type="match status" value="1"/>
</dbReference>
<dbReference type="PANTHER" id="PTHR11022">
    <property type="entry name" value="PEPTIDOGLYCAN RECOGNITION PROTEIN"/>
    <property type="match status" value="1"/>
</dbReference>
<name>A0AAW1LTX0_POPJA</name>
<dbReference type="GO" id="GO:0008270">
    <property type="term" value="F:zinc ion binding"/>
    <property type="evidence" value="ECO:0007669"/>
    <property type="project" value="InterPro"/>
</dbReference>
<evidence type="ECO:0000313" key="13">
    <source>
        <dbReference type="Proteomes" id="UP001458880"/>
    </source>
</evidence>
<dbReference type="GO" id="GO:0045087">
    <property type="term" value="P:innate immune response"/>
    <property type="evidence" value="ECO:0007669"/>
    <property type="project" value="UniProtKB-KW"/>
</dbReference>
<dbReference type="Gene3D" id="3.40.80.10">
    <property type="entry name" value="Peptidoglycan recognition protein-like"/>
    <property type="match status" value="1"/>
</dbReference>
<comment type="function">
    <text evidence="6">Peptidoglycan-recognition protein probably involved in innate immunity by binding to peptidoglycans (PGN) of bacteria and activating the prophenoloxidase (proPO) cascade immune response. Binds to 1,3-beta-D-glucan and PGN.</text>
</comment>
<reference evidence="12 13" key="1">
    <citation type="journal article" date="2024" name="BMC Genomics">
        <title>De novo assembly and annotation of Popillia japonica's genome with initial clues to its potential as an invasive pest.</title>
        <authorList>
            <person name="Cucini C."/>
            <person name="Boschi S."/>
            <person name="Funari R."/>
            <person name="Cardaioli E."/>
            <person name="Iannotti N."/>
            <person name="Marturano G."/>
            <person name="Paoli F."/>
            <person name="Bruttini M."/>
            <person name="Carapelli A."/>
            <person name="Frati F."/>
            <person name="Nardi F."/>
        </authorList>
    </citation>
    <scope>NUCLEOTIDE SEQUENCE [LARGE SCALE GENOMIC DNA]</scope>
    <source>
        <strain evidence="12">DMR45628</strain>
    </source>
</reference>
<dbReference type="GO" id="GO:0042834">
    <property type="term" value="F:peptidoglycan binding"/>
    <property type="evidence" value="ECO:0007669"/>
    <property type="project" value="InterPro"/>
</dbReference>
<comment type="caution">
    <text evidence="12">The sequence shown here is derived from an EMBL/GenBank/DDBJ whole genome shotgun (WGS) entry which is preliminary data.</text>
</comment>
<dbReference type="GO" id="GO:0009253">
    <property type="term" value="P:peptidoglycan catabolic process"/>
    <property type="evidence" value="ECO:0007669"/>
    <property type="project" value="InterPro"/>
</dbReference>
<keyword evidence="4 7" id="KW-0391">Immunity</keyword>
<gene>
    <name evidence="12" type="ORF">QE152_g9703</name>
</gene>
<evidence type="ECO:0000256" key="9">
    <source>
        <dbReference type="SAM" id="SignalP"/>
    </source>
</evidence>
<evidence type="ECO:0000256" key="8">
    <source>
        <dbReference type="PIRSR" id="PIRSR037945-1"/>
    </source>
</evidence>
<dbReference type="InterPro" id="IPR006619">
    <property type="entry name" value="PGRP_domain_met/bac"/>
</dbReference>
<dbReference type="Proteomes" id="UP001458880">
    <property type="component" value="Unassembled WGS sequence"/>
</dbReference>
<feature type="signal peptide" evidence="9">
    <location>
        <begin position="1"/>
        <end position="21"/>
    </location>
</feature>
<evidence type="ECO:0000259" key="11">
    <source>
        <dbReference type="SMART" id="SM00701"/>
    </source>
</evidence>
<protein>
    <recommendedName>
        <fullName evidence="7">Peptidoglycan-recognition protein</fullName>
    </recommendedName>
</protein>
<evidence type="ECO:0000256" key="4">
    <source>
        <dbReference type="ARBA" id="ARBA00022859"/>
    </source>
</evidence>
<dbReference type="PIRSF" id="PIRSF037945">
    <property type="entry name" value="PGRPs"/>
    <property type="match status" value="1"/>
</dbReference>
<feature type="disulfide bond" evidence="8">
    <location>
        <begin position="22"/>
        <end position="145"/>
    </location>
</feature>
<keyword evidence="13" id="KW-1185">Reference proteome</keyword>
<evidence type="ECO:0000256" key="7">
    <source>
        <dbReference type="PIRNR" id="PIRNR037945"/>
    </source>
</evidence>
<feature type="domain" description="Peptidoglycan recognition protein family" evidence="11">
    <location>
        <begin position="23"/>
        <end position="165"/>
    </location>
</feature>
<dbReference type="SMART" id="SM00644">
    <property type="entry name" value="Ami_2"/>
    <property type="match status" value="1"/>
</dbReference>